<accession>A0A4V3AN90</accession>
<comment type="caution">
    <text evidence="1">The sequence shown here is derived from an EMBL/GenBank/DDBJ whole genome shotgun (WGS) entry which is preliminary data.</text>
</comment>
<dbReference type="AlphaFoldDB" id="A0A4V3AN90"/>
<dbReference type="Proteomes" id="UP000295543">
    <property type="component" value="Unassembled WGS sequence"/>
</dbReference>
<dbReference type="EMBL" id="SMTG01000006">
    <property type="protein sequence ID" value="TDK29473.1"/>
    <property type="molecule type" value="Genomic_DNA"/>
</dbReference>
<protein>
    <submittedName>
        <fullName evidence="1">DUF3348 family protein</fullName>
    </submittedName>
</protein>
<proteinExistence type="predicted"/>
<reference evidence="1 2" key="1">
    <citation type="submission" date="2019-03" db="EMBL/GenBank/DDBJ databases">
        <title>Luteimonas zhaokaii sp.nov., isolated from the rectal contents of Plateau pika in Yushu, Qinghai Province, China.</title>
        <authorList>
            <person name="Zhang G."/>
        </authorList>
    </citation>
    <scope>NUCLEOTIDE SEQUENCE [LARGE SCALE GENOMIC DNA]</scope>
    <source>
        <strain evidence="1 2">THG-MD21</strain>
    </source>
</reference>
<dbReference type="Pfam" id="PF11828">
    <property type="entry name" value="DUF3348"/>
    <property type="match status" value="1"/>
</dbReference>
<evidence type="ECO:0000313" key="1">
    <source>
        <dbReference type="EMBL" id="TDK29473.1"/>
    </source>
</evidence>
<organism evidence="1 2">
    <name type="scientific">Luteimonas terrae</name>
    <dbReference type="NCBI Taxonomy" id="1530191"/>
    <lineage>
        <taxon>Bacteria</taxon>
        <taxon>Pseudomonadati</taxon>
        <taxon>Pseudomonadota</taxon>
        <taxon>Gammaproteobacteria</taxon>
        <taxon>Lysobacterales</taxon>
        <taxon>Lysobacteraceae</taxon>
        <taxon>Luteimonas</taxon>
    </lineage>
</organism>
<sequence length="235" mass="25281">MDAPLRPAFHGPTFVRLLARLTDDALPQGGTTPAERLSQWIDWTRAVVLSKVLDAKGAEAEPDAQVPDRDDAEACARARSTLLAAIAAAPELTAPQPQPATPDAEAGRPAVAIDFAPFRQRHITLQRSMQAATGRLRGELRERLAQQSADMARLAEVDAVMEGALSPREHALLGAVPALLETHFERLRAAAGDAATDPSAAWLDGFRRDMQGVLIAELDVRFQPVEGLLAALRTH</sequence>
<dbReference type="RefSeq" id="WP_133394444.1">
    <property type="nucleotide sequence ID" value="NZ_SMTG01000006.1"/>
</dbReference>
<keyword evidence="2" id="KW-1185">Reference proteome</keyword>
<evidence type="ECO:0000313" key="2">
    <source>
        <dbReference type="Proteomes" id="UP000295543"/>
    </source>
</evidence>
<gene>
    <name evidence="1" type="ORF">E2F49_13945</name>
</gene>
<dbReference type="InterPro" id="IPR021783">
    <property type="entry name" value="DUF3348"/>
</dbReference>
<name>A0A4V3AN90_9GAMM</name>
<dbReference type="OrthoDB" id="5949373at2"/>